<accession>A0AAE1R5T7</accession>
<name>A0AAE1R5T7_9SOLA</name>
<comment type="caution">
    <text evidence="1">The sequence shown here is derived from an EMBL/GenBank/DDBJ whole genome shotgun (WGS) entry which is preliminary data.</text>
</comment>
<evidence type="ECO:0000313" key="1">
    <source>
        <dbReference type="EMBL" id="KAK4345411.1"/>
    </source>
</evidence>
<proteinExistence type="predicted"/>
<keyword evidence="2" id="KW-1185">Reference proteome</keyword>
<organism evidence="1 2">
    <name type="scientific">Anisodus tanguticus</name>
    <dbReference type="NCBI Taxonomy" id="243964"/>
    <lineage>
        <taxon>Eukaryota</taxon>
        <taxon>Viridiplantae</taxon>
        <taxon>Streptophyta</taxon>
        <taxon>Embryophyta</taxon>
        <taxon>Tracheophyta</taxon>
        <taxon>Spermatophyta</taxon>
        <taxon>Magnoliopsida</taxon>
        <taxon>eudicotyledons</taxon>
        <taxon>Gunneridae</taxon>
        <taxon>Pentapetalae</taxon>
        <taxon>asterids</taxon>
        <taxon>lamiids</taxon>
        <taxon>Solanales</taxon>
        <taxon>Solanaceae</taxon>
        <taxon>Solanoideae</taxon>
        <taxon>Hyoscyameae</taxon>
        <taxon>Anisodus</taxon>
    </lineage>
</organism>
<dbReference type="AlphaFoldDB" id="A0AAE1R5T7"/>
<evidence type="ECO:0000313" key="2">
    <source>
        <dbReference type="Proteomes" id="UP001291623"/>
    </source>
</evidence>
<protein>
    <submittedName>
        <fullName evidence="1">Uncharacterized protein</fullName>
    </submittedName>
</protein>
<sequence length="107" mass="11412">MSSKCSGVLKLDVSCVLGIKKQDSPVGFDSGILDNGNGFAGSMWRHHVIHYEGQGGPVQASSKPISEILILFGRAAENLRPDVQHLLSLLNTDASSSIYAAIHPKII</sequence>
<dbReference type="Proteomes" id="UP001291623">
    <property type="component" value="Unassembled WGS sequence"/>
</dbReference>
<gene>
    <name evidence="1" type="ORF">RND71_035587</name>
</gene>
<dbReference type="EMBL" id="JAVYJV010000019">
    <property type="protein sequence ID" value="KAK4345411.1"/>
    <property type="molecule type" value="Genomic_DNA"/>
</dbReference>
<reference evidence="1" key="1">
    <citation type="submission" date="2023-12" db="EMBL/GenBank/DDBJ databases">
        <title>Genome assembly of Anisodus tanguticus.</title>
        <authorList>
            <person name="Wang Y.-J."/>
        </authorList>
    </citation>
    <scope>NUCLEOTIDE SEQUENCE</scope>
    <source>
        <strain evidence="1">KB-2021</strain>
        <tissue evidence="1">Leaf</tissue>
    </source>
</reference>